<dbReference type="OMA" id="TMKRENI"/>
<comment type="subcellular location">
    <subcellularLocation>
        <location evidence="1">Cell membrane</location>
        <topology evidence="1">Multi-pass membrane protein</topology>
    </subcellularLocation>
</comment>
<dbReference type="GO" id="GO:0019722">
    <property type="term" value="P:calcium-mediated signaling"/>
    <property type="evidence" value="ECO:0007669"/>
    <property type="project" value="TreeGrafter"/>
</dbReference>
<keyword evidence="8" id="KW-0675">Receptor</keyword>
<dbReference type="InterPro" id="IPR000276">
    <property type="entry name" value="GPCR_Rhodpsn"/>
</dbReference>
<protein>
    <submittedName>
        <fullName evidence="13">Bradykinin receptor B2</fullName>
    </submittedName>
</protein>
<evidence type="ECO:0000256" key="5">
    <source>
        <dbReference type="ARBA" id="ARBA00023040"/>
    </source>
</evidence>
<keyword evidence="3 11" id="KW-0812">Transmembrane</keyword>
<feature type="transmembrane region" description="Helical" evidence="11">
    <location>
        <begin position="64"/>
        <end position="88"/>
    </location>
</feature>
<evidence type="ECO:0000256" key="2">
    <source>
        <dbReference type="ARBA" id="ARBA00022475"/>
    </source>
</evidence>
<proteinExistence type="predicted"/>
<keyword evidence="2" id="KW-1003">Cell membrane</keyword>
<name>A0A3Q0S8P6_AMPCI</name>
<evidence type="ECO:0000256" key="7">
    <source>
        <dbReference type="ARBA" id="ARBA00023157"/>
    </source>
</evidence>
<feature type="transmembrane region" description="Helical" evidence="11">
    <location>
        <begin position="216"/>
        <end position="240"/>
    </location>
</feature>
<evidence type="ECO:0000259" key="12">
    <source>
        <dbReference type="PROSITE" id="PS50262"/>
    </source>
</evidence>
<dbReference type="GO" id="GO:0016493">
    <property type="term" value="F:C-C chemokine receptor activity"/>
    <property type="evidence" value="ECO:0007669"/>
    <property type="project" value="TreeGrafter"/>
</dbReference>
<dbReference type="GO" id="GO:0006955">
    <property type="term" value="P:immune response"/>
    <property type="evidence" value="ECO:0007669"/>
    <property type="project" value="TreeGrafter"/>
</dbReference>
<feature type="transmembrane region" description="Helical" evidence="11">
    <location>
        <begin position="176"/>
        <end position="195"/>
    </location>
</feature>
<reference evidence="13" key="2">
    <citation type="submission" date="2025-09" db="UniProtKB">
        <authorList>
            <consortium name="Ensembl"/>
        </authorList>
    </citation>
    <scope>IDENTIFICATION</scope>
</reference>
<evidence type="ECO:0000256" key="6">
    <source>
        <dbReference type="ARBA" id="ARBA00023136"/>
    </source>
</evidence>
<feature type="transmembrane region" description="Helical" evidence="11">
    <location>
        <begin position="30"/>
        <end position="52"/>
    </location>
</feature>
<dbReference type="PANTHER" id="PTHR10489:SF957">
    <property type="entry name" value="B2 BRADYKININ RECEPTOR"/>
    <property type="match status" value="1"/>
</dbReference>
<dbReference type="SUPFAM" id="SSF81321">
    <property type="entry name" value="Family A G protein-coupled receptor-like"/>
    <property type="match status" value="1"/>
</dbReference>
<dbReference type="PROSITE" id="PS50262">
    <property type="entry name" value="G_PROTEIN_RECEP_F1_2"/>
    <property type="match status" value="1"/>
</dbReference>
<dbReference type="GeneTree" id="ENSGT01130000278308"/>
<evidence type="ECO:0000313" key="14">
    <source>
        <dbReference type="Proteomes" id="UP000261340"/>
    </source>
</evidence>
<dbReference type="GO" id="GO:0019957">
    <property type="term" value="F:C-C chemokine binding"/>
    <property type="evidence" value="ECO:0007669"/>
    <property type="project" value="TreeGrafter"/>
</dbReference>
<evidence type="ECO:0000256" key="3">
    <source>
        <dbReference type="ARBA" id="ARBA00022692"/>
    </source>
</evidence>
<feature type="domain" description="G-protein coupled receptors family 1 profile" evidence="12">
    <location>
        <begin position="9"/>
        <end position="276"/>
    </location>
</feature>
<evidence type="ECO:0000256" key="8">
    <source>
        <dbReference type="ARBA" id="ARBA00023170"/>
    </source>
</evidence>
<keyword evidence="7" id="KW-1015">Disulfide bond</keyword>
<keyword evidence="4 11" id="KW-1133">Transmembrane helix</keyword>
<feature type="transmembrane region" description="Helical" evidence="11">
    <location>
        <begin position="125"/>
        <end position="144"/>
    </location>
</feature>
<evidence type="ECO:0000256" key="4">
    <source>
        <dbReference type="ARBA" id="ARBA00022989"/>
    </source>
</evidence>
<dbReference type="PRINTS" id="PR00237">
    <property type="entry name" value="GPCRRHODOPSN"/>
</dbReference>
<evidence type="ECO:0000256" key="9">
    <source>
        <dbReference type="ARBA" id="ARBA00023180"/>
    </source>
</evidence>
<dbReference type="Gene3D" id="1.20.1070.10">
    <property type="entry name" value="Rhodopsin 7-helix transmembrane proteins"/>
    <property type="match status" value="1"/>
</dbReference>
<keyword evidence="9" id="KW-0325">Glycoprotein</keyword>
<dbReference type="Pfam" id="PF00001">
    <property type="entry name" value="7tm_1"/>
    <property type="match status" value="1"/>
</dbReference>
<dbReference type="Proteomes" id="UP000261340">
    <property type="component" value="Unplaced"/>
</dbReference>
<keyword evidence="14" id="KW-1185">Reference proteome</keyword>
<dbReference type="InterPro" id="IPR017452">
    <property type="entry name" value="GPCR_Rhodpsn_7TM"/>
</dbReference>
<dbReference type="PANTHER" id="PTHR10489">
    <property type="entry name" value="CELL ADHESION MOLECULE"/>
    <property type="match status" value="1"/>
</dbReference>
<feature type="transmembrane region" description="Helical" evidence="11">
    <location>
        <begin position="94"/>
        <end position="113"/>
    </location>
</feature>
<keyword evidence="6 11" id="KW-0472">Membrane</keyword>
<evidence type="ECO:0000256" key="10">
    <source>
        <dbReference type="ARBA" id="ARBA00023224"/>
    </source>
</evidence>
<evidence type="ECO:0000256" key="11">
    <source>
        <dbReference type="SAM" id="Phobius"/>
    </source>
</evidence>
<organism evidence="13 14">
    <name type="scientific">Amphilophus citrinellus</name>
    <name type="common">Midas cichlid</name>
    <name type="synonym">Cichlasoma citrinellum</name>
    <dbReference type="NCBI Taxonomy" id="61819"/>
    <lineage>
        <taxon>Eukaryota</taxon>
        <taxon>Metazoa</taxon>
        <taxon>Chordata</taxon>
        <taxon>Craniata</taxon>
        <taxon>Vertebrata</taxon>
        <taxon>Euteleostomi</taxon>
        <taxon>Actinopterygii</taxon>
        <taxon>Neopterygii</taxon>
        <taxon>Teleostei</taxon>
        <taxon>Neoteleostei</taxon>
        <taxon>Acanthomorphata</taxon>
        <taxon>Ovalentaria</taxon>
        <taxon>Cichlomorphae</taxon>
        <taxon>Cichliformes</taxon>
        <taxon>Cichlidae</taxon>
        <taxon>New World cichlids</taxon>
        <taxon>Cichlasomatinae</taxon>
        <taxon>Heroini</taxon>
        <taxon>Amphilophus</taxon>
    </lineage>
</organism>
<dbReference type="Ensembl" id="ENSACIT00000019710.1">
    <property type="protein sequence ID" value="ENSACIP00000019192.1"/>
    <property type="gene ID" value="ENSACIG00000014919.1"/>
</dbReference>
<keyword evidence="10" id="KW-0807">Transducer</keyword>
<dbReference type="GO" id="GO:0060326">
    <property type="term" value="P:cell chemotaxis"/>
    <property type="evidence" value="ECO:0007669"/>
    <property type="project" value="TreeGrafter"/>
</dbReference>
<feature type="transmembrane region" description="Helical" evidence="11">
    <location>
        <begin position="260"/>
        <end position="279"/>
    </location>
</feature>
<dbReference type="PRINTS" id="PR00425">
    <property type="entry name" value="BRADYKININR"/>
</dbReference>
<sequence>MDKKILYNFNTNESHCIIDDTSLIFTLVPAYILVISVLALIFNISVLMVFCFHKKACTVAEIYLSNLAGVSLLPVYIFCKLVPAVINMNAFCSIYFIVLVCIDHYLALVHPLALERMSRPPNAKLGCLVVWSLGLAFALPTFIYRKLRFEPWSNGTVSCDLDYTDNEFLMSEMRTIMFSFIIPISIISFCTVRIIQAMNKRLPVGLNTWRTEQKTTTLILVVLLAFLICWVPFHVSRILVVLEHVGMLSCHIILIVYQEVSTYLAFFNSVLNPILYIIFGKRFRKRAKEFFNCSALCWHMALKSIIMKELDP</sequence>
<evidence type="ECO:0000256" key="1">
    <source>
        <dbReference type="ARBA" id="ARBA00004651"/>
    </source>
</evidence>
<keyword evidence="5" id="KW-0297">G-protein coupled receptor</keyword>
<evidence type="ECO:0000313" key="13">
    <source>
        <dbReference type="Ensembl" id="ENSACIP00000019192.1"/>
    </source>
</evidence>
<dbReference type="AlphaFoldDB" id="A0A3Q0S8P6"/>
<reference evidence="13" key="1">
    <citation type="submission" date="2025-08" db="UniProtKB">
        <authorList>
            <consortium name="Ensembl"/>
        </authorList>
    </citation>
    <scope>IDENTIFICATION</scope>
</reference>
<dbReference type="GO" id="GO:0004947">
    <property type="term" value="F:bradykinin receptor activity"/>
    <property type="evidence" value="ECO:0007669"/>
    <property type="project" value="InterPro"/>
</dbReference>
<dbReference type="InterPro" id="IPR050119">
    <property type="entry name" value="CCR1-9-like"/>
</dbReference>
<accession>A0A3Q0S8P6</accession>
<dbReference type="GO" id="GO:0009897">
    <property type="term" value="C:external side of plasma membrane"/>
    <property type="evidence" value="ECO:0007669"/>
    <property type="project" value="TreeGrafter"/>
</dbReference>
<dbReference type="InterPro" id="IPR000496">
    <property type="entry name" value="Brdyknn_rcpt"/>
</dbReference>
<dbReference type="GO" id="GO:0007204">
    <property type="term" value="P:positive regulation of cytosolic calcium ion concentration"/>
    <property type="evidence" value="ECO:0007669"/>
    <property type="project" value="TreeGrafter"/>
</dbReference>